<organism evidence="4">
    <name type="scientific">marine metagenome</name>
    <dbReference type="NCBI Taxonomy" id="408172"/>
    <lineage>
        <taxon>unclassified sequences</taxon>
        <taxon>metagenomes</taxon>
        <taxon>ecological metagenomes</taxon>
    </lineage>
</organism>
<dbReference type="NCBIfam" id="TIGR03859">
    <property type="entry name" value="PQQ_PqqD"/>
    <property type="match status" value="1"/>
</dbReference>
<dbReference type="InterPro" id="IPR022479">
    <property type="entry name" value="PqqD_bac"/>
</dbReference>
<dbReference type="GO" id="GO:0018189">
    <property type="term" value="P:pyrroloquinoline quinone biosynthetic process"/>
    <property type="evidence" value="ECO:0007669"/>
    <property type="project" value="UniProtKB-UniPathway"/>
</dbReference>
<gene>
    <name evidence="4" type="ORF">METZ01_LOCUS179865</name>
</gene>
<sequence length="92" mass="10403">VSIELKNETILEIVPTFRVQWEEVQNCHVVLYPEGMVKLSQSAGEIMKRINGEKSIVDIITDISITFEGADVKEDVMKFLEAAHGNGWIRSK</sequence>
<keyword evidence="3" id="KW-0884">PQQ biosynthesis</keyword>
<evidence type="ECO:0008006" key="5">
    <source>
        <dbReference type="Google" id="ProtNLM"/>
    </source>
</evidence>
<dbReference type="GO" id="GO:0048038">
    <property type="term" value="F:quinone binding"/>
    <property type="evidence" value="ECO:0007669"/>
    <property type="project" value="InterPro"/>
</dbReference>
<dbReference type="EMBL" id="UINC01035115">
    <property type="protein sequence ID" value="SVB27011.1"/>
    <property type="molecule type" value="Genomic_DNA"/>
</dbReference>
<dbReference type="AlphaFoldDB" id="A0A382CMX8"/>
<comment type="pathway">
    <text evidence="1">Cofactor biosynthesis; pyrroloquinoline quinone biosynthesis.</text>
</comment>
<comment type="subunit">
    <text evidence="2">Monomer. Interacts with PqqE.</text>
</comment>
<evidence type="ECO:0000256" key="2">
    <source>
        <dbReference type="ARBA" id="ARBA00011741"/>
    </source>
</evidence>
<feature type="non-terminal residue" evidence="4">
    <location>
        <position position="1"/>
    </location>
</feature>
<protein>
    <recommendedName>
        <fullName evidence="5">Pyrroloquinoline quinone biosynthesis peptide chaperone PqqD</fullName>
    </recommendedName>
</protein>
<evidence type="ECO:0000313" key="4">
    <source>
        <dbReference type="EMBL" id="SVB27011.1"/>
    </source>
</evidence>
<dbReference type="NCBIfam" id="NF002535">
    <property type="entry name" value="PRK02079.1"/>
    <property type="match status" value="1"/>
</dbReference>
<dbReference type="InterPro" id="IPR041881">
    <property type="entry name" value="PqqD_sf"/>
</dbReference>
<dbReference type="Pfam" id="PF05402">
    <property type="entry name" value="PqqD"/>
    <property type="match status" value="1"/>
</dbReference>
<dbReference type="InterPro" id="IPR008792">
    <property type="entry name" value="PQQD"/>
</dbReference>
<proteinExistence type="predicted"/>
<evidence type="ECO:0000256" key="3">
    <source>
        <dbReference type="ARBA" id="ARBA00022905"/>
    </source>
</evidence>
<accession>A0A382CMX8</accession>
<reference evidence="4" key="1">
    <citation type="submission" date="2018-05" db="EMBL/GenBank/DDBJ databases">
        <authorList>
            <person name="Lanie J.A."/>
            <person name="Ng W.-L."/>
            <person name="Kazmierczak K.M."/>
            <person name="Andrzejewski T.M."/>
            <person name="Davidsen T.M."/>
            <person name="Wayne K.J."/>
            <person name="Tettelin H."/>
            <person name="Glass J.I."/>
            <person name="Rusch D."/>
            <person name="Podicherti R."/>
            <person name="Tsui H.-C.T."/>
            <person name="Winkler M.E."/>
        </authorList>
    </citation>
    <scope>NUCLEOTIDE SEQUENCE</scope>
</reference>
<dbReference type="UniPathway" id="UPA00539"/>
<evidence type="ECO:0000256" key="1">
    <source>
        <dbReference type="ARBA" id="ARBA00004886"/>
    </source>
</evidence>
<name>A0A382CMX8_9ZZZZ</name>
<dbReference type="Gene3D" id="1.10.10.1150">
    <property type="entry name" value="Coenzyme PQQ synthesis protein D (PqqD)"/>
    <property type="match status" value="1"/>
</dbReference>